<dbReference type="AlphaFoldDB" id="A0A8I0TN56"/>
<keyword evidence="3" id="KW-0489">Methyltransferase</keyword>
<dbReference type="Gene3D" id="3.40.50.150">
    <property type="entry name" value="Vaccinia Virus protein VP39"/>
    <property type="match status" value="1"/>
</dbReference>
<feature type="non-terminal residue" evidence="3">
    <location>
        <position position="1"/>
    </location>
</feature>
<dbReference type="EMBL" id="JADBGF010000001">
    <property type="protein sequence ID" value="MBE1593872.1"/>
    <property type="molecule type" value="Genomic_DNA"/>
</dbReference>
<protein>
    <submittedName>
        <fullName evidence="3">Ubiquinone/menaquinone biosynthesis C-methylase UbiE</fullName>
    </submittedName>
</protein>
<proteinExistence type="predicted"/>
<name>A0A8I0TN56_9ACTN</name>
<keyword evidence="4" id="KW-1185">Reference proteome</keyword>
<dbReference type="InterPro" id="IPR041698">
    <property type="entry name" value="Methyltransf_25"/>
</dbReference>
<dbReference type="SUPFAM" id="SSF53335">
    <property type="entry name" value="S-adenosyl-L-methionine-dependent methyltransferases"/>
    <property type="match status" value="1"/>
</dbReference>
<evidence type="ECO:0000313" key="4">
    <source>
        <dbReference type="Proteomes" id="UP000629287"/>
    </source>
</evidence>
<keyword evidence="3" id="KW-0808">Transferase</keyword>
<dbReference type="InterPro" id="IPR029063">
    <property type="entry name" value="SAM-dependent_MTases_sf"/>
</dbReference>
<feature type="domain" description="Methyltransferase" evidence="2">
    <location>
        <begin position="68"/>
        <end position="162"/>
    </location>
</feature>
<evidence type="ECO:0000256" key="1">
    <source>
        <dbReference type="SAM" id="MobiDB-lite"/>
    </source>
</evidence>
<organism evidence="3 4">
    <name type="scientific">Streptomyces stelliscabiei</name>
    <dbReference type="NCBI Taxonomy" id="146820"/>
    <lineage>
        <taxon>Bacteria</taxon>
        <taxon>Bacillati</taxon>
        <taxon>Actinomycetota</taxon>
        <taxon>Actinomycetes</taxon>
        <taxon>Kitasatosporales</taxon>
        <taxon>Streptomycetaceae</taxon>
        <taxon>Streptomyces</taxon>
    </lineage>
</organism>
<keyword evidence="3" id="KW-0830">Ubiquinone</keyword>
<dbReference type="GO" id="GO:0032259">
    <property type="term" value="P:methylation"/>
    <property type="evidence" value="ECO:0007669"/>
    <property type="project" value="UniProtKB-KW"/>
</dbReference>
<gene>
    <name evidence="3" type="ORF">H4687_000001</name>
</gene>
<evidence type="ECO:0000259" key="2">
    <source>
        <dbReference type="Pfam" id="PF13649"/>
    </source>
</evidence>
<dbReference type="Proteomes" id="UP000629287">
    <property type="component" value="Unassembled WGS sequence"/>
</dbReference>
<reference evidence="3 4" key="1">
    <citation type="submission" date="2020-10" db="EMBL/GenBank/DDBJ databases">
        <title>Sequencing the genomes of 1000 actinobacteria strains.</title>
        <authorList>
            <person name="Klenk H.-P."/>
        </authorList>
    </citation>
    <scope>NUCLEOTIDE SEQUENCE [LARGE SCALE GENOMIC DNA]</scope>
    <source>
        <strain evidence="3 4">DSM 41803</strain>
    </source>
</reference>
<dbReference type="CDD" id="cd02440">
    <property type="entry name" value="AdoMet_MTases"/>
    <property type="match status" value="1"/>
</dbReference>
<dbReference type="Pfam" id="PF13649">
    <property type="entry name" value="Methyltransf_25"/>
    <property type="match status" value="1"/>
</dbReference>
<dbReference type="RefSeq" id="WP_225966535.1">
    <property type="nucleotide sequence ID" value="NZ_JADBGF010000001.1"/>
</dbReference>
<accession>A0A8I0TN56</accession>
<evidence type="ECO:0000313" key="3">
    <source>
        <dbReference type="EMBL" id="MBE1593872.1"/>
    </source>
</evidence>
<dbReference type="GeneID" id="86824713"/>
<dbReference type="GO" id="GO:0008168">
    <property type="term" value="F:methyltransferase activity"/>
    <property type="evidence" value="ECO:0007669"/>
    <property type="project" value="UniProtKB-KW"/>
</dbReference>
<dbReference type="PANTHER" id="PTHR43591">
    <property type="entry name" value="METHYLTRANSFERASE"/>
    <property type="match status" value="1"/>
</dbReference>
<comment type="caution">
    <text evidence="3">The sequence shown here is derived from an EMBL/GenBank/DDBJ whole genome shotgun (WGS) entry which is preliminary data.</text>
</comment>
<dbReference type="PANTHER" id="PTHR43591:SF81">
    <property type="entry name" value="MAGNESIUM PROTOPORPHYRIN IX METHYLTRANSFERASE, CHLOROPLASTIC-RELATED"/>
    <property type="match status" value="1"/>
</dbReference>
<sequence>PLPPTEDPADHFDAFHAARARTDLVARLYEAAMGEDYPHEVNASSSCDWPLLGLMTTRLRMRPGQTLVDAGCGTGGIGLWLARALNARLDGIDISPVALARATKRRSRFVPADRAAFHVASIDATGLPDRHAHGIICIDALSFTQDRGKAVRELGRILAPGGRLTLTRSLRPGAEPAWEEQAHAAGLTVEHIDERPGEPPMWERLYQLWLAHADDLHRELGDQARFMLHEARRMLPALNGRRAVLLTLRRPPTPHAEDEEADRMPEPGRLAEGTVTSERTPQ</sequence>
<feature type="region of interest" description="Disordered" evidence="1">
    <location>
        <begin position="249"/>
        <end position="282"/>
    </location>
</feature>